<evidence type="ECO:0000313" key="2">
    <source>
        <dbReference type="EMBL" id="SDJ78134.1"/>
    </source>
</evidence>
<keyword evidence="3" id="KW-1185">Reference proteome</keyword>
<name>A0A0D1VL74_ANEMI</name>
<reference evidence="2 4" key="2">
    <citation type="submission" date="2016-10" db="EMBL/GenBank/DDBJ databases">
        <authorList>
            <person name="de Groot N.N."/>
        </authorList>
    </citation>
    <scope>NUCLEOTIDE SEQUENCE [LARGE SCALE GENOMIC DNA]</scope>
    <source>
        <strain evidence="2 4">DSM 2895</strain>
    </source>
</reference>
<dbReference type="RefSeq" id="WP_043063258.1">
    <property type="nucleotide sequence ID" value="NZ_BJOA01000092.1"/>
</dbReference>
<proteinExistence type="predicted"/>
<dbReference type="Pfam" id="PF19474">
    <property type="entry name" value="DUF6011"/>
    <property type="match status" value="1"/>
</dbReference>
<evidence type="ECO:0000313" key="1">
    <source>
        <dbReference type="EMBL" id="KON90493.1"/>
    </source>
</evidence>
<evidence type="ECO:0000313" key="3">
    <source>
        <dbReference type="Proteomes" id="UP000037269"/>
    </source>
</evidence>
<dbReference type="EMBL" id="FNED01000028">
    <property type="protein sequence ID" value="SDJ78134.1"/>
    <property type="molecule type" value="Genomic_DNA"/>
</dbReference>
<sequence length="115" mass="13649">MERKEIIDELFPWLPKEKPKEEKPLFCGGCKYFPFSGKQKERCRKVYWTVNATDNACCHYKRRPRKRASKAAQQTILPRQMWKPCEECGRWLKTAASIQEGVGHGCKRKKERMKD</sequence>
<protein>
    <submittedName>
        <fullName evidence="1">Uncharacterized protein</fullName>
    </submittedName>
</protein>
<organism evidence="1 3">
    <name type="scientific">Aneurinibacillus migulanus</name>
    <name type="common">Bacillus migulanus</name>
    <dbReference type="NCBI Taxonomy" id="47500"/>
    <lineage>
        <taxon>Bacteria</taxon>
        <taxon>Bacillati</taxon>
        <taxon>Bacillota</taxon>
        <taxon>Bacilli</taxon>
        <taxon>Bacillales</taxon>
        <taxon>Paenibacillaceae</taxon>
        <taxon>Aneurinibacillus group</taxon>
        <taxon>Aneurinibacillus</taxon>
    </lineage>
</organism>
<dbReference type="Proteomes" id="UP000182836">
    <property type="component" value="Unassembled WGS sequence"/>
</dbReference>
<dbReference type="InterPro" id="IPR046053">
    <property type="entry name" value="DUF6011"/>
</dbReference>
<dbReference type="AlphaFoldDB" id="A0A0D1VL74"/>
<dbReference type="GeneID" id="42309141"/>
<accession>A0A0D1VL74</accession>
<reference evidence="1 3" key="1">
    <citation type="submission" date="2015-07" db="EMBL/GenBank/DDBJ databases">
        <title>Fjat-14205 dsm 2895.</title>
        <authorList>
            <person name="Liu B."/>
            <person name="Wang J."/>
            <person name="Zhu Y."/>
            <person name="Liu G."/>
            <person name="Chen Q."/>
            <person name="Chen Z."/>
            <person name="Lan J."/>
            <person name="Che J."/>
            <person name="Ge C."/>
            <person name="Shi H."/>
            <person name="Pan Z."/>
            <person name="Liu X."/>
        </authorList>
    </citation>
    <scope>NUCLEOTIDE SEQUENCE [LARGE SCALE GENOMIC DNA]</scope>
    <source>
        <strain evidence="1 3">DSM 2895</strain>
    </source>
</reference>
<gene>
    <name evidence="1" type="ORF">AF333_28840</name>
    <name evidence="2" type="ORF">SAMN04487909_12864</name>
</gene>
<dbReference type="Proteomes" id="UP000037269">
    <property type="component" value="Unassembled WGS sequence"/>
</dbReference>
<evidence type="ECO:0000313" key="4">
    <source>
        <dbReference type="Proteomes" id="UP000182836"/>
    </source>
</evidence>
<dbReference type="PATRIC" id="fig|47500.8.peg.5212"/>
<dbReference type="EMBL" id="LGUG01000012">
    <property type="protein sequence ID" value="KON90493.1"/>
    <property type="molecule type" value="Genomic_DNA"/>
</dbReference>